<evidence type="ECO:0000313" key="1">
    <source>
        <dbReference type="EMBL" id="CAI9726608.1"/>
    </source>
</evidence>
<organism evidence="1 2">
    <name type="scientific">Octopus vulgaris</name>
    <name type="common">Common octopus</name>
    <dbReference type="NCBI Taxonomy" id="6645"/>
    <lineage>
        <taxon>Eukaryota</taxon>
        <taxon>Metazoa</taxon>
        <taxon>Spiralia</taxon>
        <taxon>Lophotrochozoa</taxon>
        <taxon>Mollusca</taxon>
        <taxon>Cephalopoda</taxon>
        <taxon>Coleoidea</taxon>
        <taxon>Octopodiformes</taxon>
        <taxon>Octopoda</taxon>
        <taxon>Incirrata</taxon>
        <taxon>Octopodidae</taxon>
        <taxon>Octopus</taxon>
    </lineage>
</organism>
<protein>
    <submittedName>
        <fullName evidence="1">Uncharacterized protein</fullName>
    </submittedName>
</protein>
<dbReference type="EMBL" id="OX597821">
    <property type="protein sequence ID" value="CAI9726608.1"/>
    <property type="molecule type" value="Genomic_DNA"/>
</dbReference>
<sequence>MIAVGCDGTAVNTGPKGGTVRRLEDTLKKPLHCRNIIAADISIHHVVEDAVSVDVAYHIDEHCHNHDIDEED</sequence>
<dbReference type="Proteomes" id="UP001162480">
    <property type="component" value="Chromosome 8"/>
</dbReference>
<dbReference type="AlphaFoldDB" id="A0AA36F962"/>
<name>A0AA36F962_OCTVU</name>
<evidence type="ECO:0000313" key="2">
    <source>
        <dbReference type="Proteomes" id="UP001162480"/>
    </source>
</evidence>
<gene>
    <name evidence="1" type="ORF">OCTVUL_1B025747</name>
</gene>
<proteinExistence type="predicted"/>
<reference evidence="1" key="1">
    <citation type="submission" date="2023-08" db="EMBL/GenBank/DDBJ databases">
        <authorList>
            <person name="Alioto T."/>
            <person name="Alioto T."/>
            <person name="Gomez Garrido J."/>
        </authorList>
    </citation>
    <scope>NUCLEOTIDE SEQUENCE</scope>
</reference>
<accession>A0AA36F962</accession>
<keyword evidence="2" id="KW-1185">Reference proteome</keyword>